<comment type="caution">
    <text evidence="1">The sequence shown here is derived from an EMBL/GenBank/DDBJ whole genome shotgun (WGS) entry which is preliminary data.</text>
</comment>
<evidence type="ECO:0000313" key="2">
    <source>
        <dbReference type="Proteomes" id="UP000607653"/>
    </source>
</evidence>
<dbReference type="EMBL" id="DUZY01000002">
    <property type="protein sequence ID" value="DAD26063.1"/>
    <property type="molecule type" value="Genomic_DNA"/>
</dbReference>
<protein>
    <submittedName>
        <fullName evidence="1">Uncharacterized protein</fullName>
    </submittedName>
</protein>
<organism evidence="1 2">
    <name type="scientific">Nelumbo nucifera</name>
    <name type="common">Sacred lotus</name>
    <dbReference type="NCBI Taxonomy" id="4432"/>
    <lineage>
        <taxon>Eukaryota</taxon>
        <taxon>Viridiplantae</taxon>
        <taxon>Streptophyta</taxon>
        <taxon>Embryophyta</taxon>
        <taxon>Tracheophyta</taxon>
        <taxon>Spermatophyta</taxon>
        <taxon>Magnoliopsida</taxon>
        <taxon>Proteales</taxon>
        <taxon>Nelumbonaceae</taxon>
        <taxon>Nelumbo</taxon>
    </lineage>
</organism>
<name>A0A822Y277_NELNU</name>
<reference evidence="1 2" key="1">
    <citation type="journal article" date="2020" name="Mol. Biol. Evol.">
        <title>Distinct Expression and Methylation Patterns for Genes with Different Fates following a Single Whole-Genome Duplication in Flowering Plants.</title>
        <authorList>
            <person name="Shi T."/>
            <person name="Rahmani R.S."/>
            <person name="Gugger P.F."/>
            <person name="Wang M."/>
            <person name="Li H."/>
            <person name="Zhang Y."/>
            <person name="Li Z."/>
            <person name="Wang Q."/>
            <person name="Van de Peer Y."/>
            <person name="Marchal K."/>
            <person name="Chen J."/>
        </authorList>
    </citation>
    <scope>NUCLEOTIDE SEQUENCE [LARGE SCALE GENOMIC DNA]</scope>
    <source>
        <tissue evidence="1">Leaf</tissue>
    </source>
</reference>
<sequence length="34" mass="3593">MPPVGASLAVESCLQCSGKKIRLEVGNFLLMVVC</sequence>
<evidence type="ECO:0000313" key="1">
    <source>
        <dbReference type="EMBL" id="DAD26063.1"/>
    </source>
</evidence>
<accession>A0A822Y277</accession>
<gene>
    <name evidence="1" type="ORF">HUJ06_027531</name>
</gene>
<proteinExistence type="predicted"/>
<keyword evidence="2" id="KW-1185">Reference proteome</keyword>
<dbReference type="AlphaFoldDB" id="A0A822Y277"/>
<dbReference type="Proteomes" id="UP000607653">
    <property type="component" value="Unassembled WGS sequence"/>
</dbReference>